<sequence length="650" mass="69490">MEQTDEKVARVLSALQGRFAGHTIHQSSLPSSPSKSGADSNVGSNRQPKVWVIPAGVGSDLARPATLAALVAQWETLEESQKINAILGIAHVGQNKMQPVRSSVLELAELAKTDNSDWVRVLGRTLGEVGVTGRMTSLGDMESGSAERKDIEASVELLYAAALAKLPELKLTAGVLPYVSAKVAEATAPAGIRNVYGNRPSARLLAQILARAEAEVAEEAEKHASYDNTSARRASTAVLRTISPRPPATEVAEPVSAPMSRLGSPEPNDSATADFSDLFGDSDGDGMDVDEQALLASRMALHVKSSHRADHVGRMKRLLAAAAEPSPTPVPAAIDTRRPSLGRPLSSIASGPNSADLATRRGSRRGGTQSAGPSTGVRKIGMLTPRRRAAPTNAALPGVGLGTTAARRGLEAAGANGAPSEQPKIIQKVNVEDAGAAMQARDRLMQERRDKLVEEREAKRLKRQADADERKRKREEAAEKKKATAAESRPAMAKRGRPRGSTSRNKSRDISADVSSGNESEDSAKGSSIIAEDDNVRSPTGRSTRGSPVAARQNVYIPPQEYRTFAGNDPQIRAVYANTNVLTDNDRLLMYCFFNAYPAPPDAPPKLSITLNERVIDDANNPGKTCREIMVLEADFAEGTWSKMRRTRRP</sequence>
<evidence type="ECO:0000313" key="3">
    <source>
        <dbReference type="EMBL" id="KAJ2865632.1"/>
    </source>
</evidence>
<feature type="compositionally biased region" description="Polar residues" evidence="2">
    <location>
        <begin position="537"/>
        <end position="546"/>
    </location>
</feature>
<feature type="compositionally biased region" description="Low complexity" evidence="2">
    <location>
        <begin position="27"/>
        <end position="36"/>
    </location>
</feature>
<keyword evidence="4" id="KW-1185">Reference proteome</keyword>
<feature type="region of interest" description="Disordered" evidence="2">
    <location>
        <begin position="322"/>
        <end position="378"/>
    </location>
</feature>
<evidence type="ECO:0000313" key="4">
    <source>
        <dbReference type="Proteomes" id="UP001140074"/>
    </source>
</evidence>
<dbReference type="EMBL" id="JANBUY010000055">
    <property type="protein sequence ID" value="KAJ2865632.1"/>
    <property type="molecule type" value="Genomic_DNA"/>
</dbReference>
<feature type="region of interest" description="Disordered" evidence="2">
    <location>
        <begin position="23"/>
        <end position="45"/>
    </location>
</feature>
<feature type="region of interest" description="Disordered" evidence="2">
    <location>
        <begin position="431"/>
        <end position="555"/>
    </location>
</feature>
<comment type="caution">
    <text evidence="3">The sequence shown here is derived from an EMBL/GenBank/DDBJ whole genome shotgun (WGS) entry which is preliminary data.</text>
</comment>
<organism evidence="3 4">
    <name type="scientific">Coemansia aciculifera</name>
    <dbReference type="NCBI Taxonomy" id="417176"/>
    <lineage>
        <taxon>Eukaryota</taxon>
        <taxon>Fungi</taxon>
        <taxon>Fungi incertae sedis</taxon>
        <taxon>Zoopagomycota</taxon>
        <taxon>Kickxellomycotina</taxon>
        <taxon>Kickxellomycetes</taxon>
        <taxon>Kickxellales</taxon>
        <taxon>Kickxellaceae</taxon>
        <taxon>Coemansia</taxon>
    </lineage>
</organism>
<name>A0A9W8IMM8_9FUNG</name>
<keyword evidence="1" id="KW-0175">Coiled coil</keyword>
<feature type="region of interest" description="Disordered" evidence="2">
    <location>
        <begin position="238"/>
        <end position="284"/>
    </location>
</feature>
<evidence type="ECO:0000256" key="1">
    <source>
        <dbReference type="SAM" id="Coils"/>
    </source>
</evidence>
<accession>A0A9W8IMM8</accession>
<dbReference type="AlphaFoldDB" id="A0A9W8IMM8"/>
<protein>
    <submittedName>
        <fullName evidence="3">Uncharacterized protein</fullName>
    </submittedName>
</protein>
<feature type="compositionally biased region" description="Basic and acidic residues" evidence="2">
    <location>
        <begin position="440"/>
        <end position="484"/>
    </location>
</feature>
<proteinExistence type="predicted"/>
<reference evidence="3" key="1">
    <citation type="submission" date="2022-07" db="EMBL/GenBank/DDBJ databases">
        <title>Phylogenomic reconstructions and comparative analyses of Kickxellomycotina fungi.</title>
        <authorList>
            <person name="Reynolds N.K."/>
            <person name="Stajich J.E."/>
            <person name="Barry K."/>
            <person name="Grigoriev I.V."/>
            <person name="Crous P."/>
            <person name="Smith M.E."/>
        </authorList>
    </citation>
    <scope>NUCLEOTIDE SEQUENCE</scope>
    <source>
        <strain evidence="3">RSA 476</strain>
    </source>
</reference>
<feature type="coiled-coil region" evidence="1">
    <location>
        <begin position="202"/>
        <end position="229"/>
    </location>
</feature>
<evidence type="ECO:0000256" key="2">
    <source>
        <dbReference type="SAM" id="MobiDB-lite"/>
    </source>
</evidence>
<gene>
    <name evidence="3" type="ORF">GGH94_002076</name>
</gene>
<dbReference type="Proteomes" id="UP001140074">
    <property type="component" value="Unassembled WGS sequence"/>
</dbReference>